<feature type="region of interest" description="Disordered" evidence="1">
    <location>
        <begin position="473"/>
        <end position="547"/>
    </location>
</feature>
<feature type="compositionally biased region" description="Basic and acidic residues" evidence="1">
    <location>
        <begin position="473"/>
        <end position="497"/>
    </location>
</feature>
<keyword evidence="3" id="KW-1185">Reference proteome</keyword>
<dbReference type="InParanoid" id="A0A409W7M4"/>
<gene>
    <name evidence="2" type="ORF">CVT26_007982</name>
</gene>
<comment type="caution">
    <text evidence="2">The sequence shown here is derived from an EMBL/GenBank/DDBJ whole genome shotgun (WGS) entry which is preliminary data.</text>
</comment>
<name>A0A409W7M4_9AGAR</name>
<evidence type="ECO:0000313" key="2">
    <source>
        <dbReference type="EMBL" id="PPQ74512.1"/>
    </source>
</evidence>
<sequence length="749" mass="83039">MEGPSGQRSHSVSSSVPLKLDGAYQVYTSTFICNAVLNKCVIEPKTGTLKQDPERKLAAAEYRKHKNVVRLRAKKVKAAMKAALAEKELAESQLILDAAVDGQTYTSCDLKTAVKVAEAARATLRAKEHLMIAKKKECEIKLAHIQDGLEEIRARLKESEYQYESFSSISDRTHSNPRVQDSSHSSAASLVVGLNMYGNQPPSEGSSSTNYYDFNENTFQGLSVEEIDAILALGMGNEDGFHSTNHSFDVDNLGQGALDVDNLGQGAFDVDNLKCSLIPSSFKFQLLFDEEDRTPLFWSYLTESNLASISPASQMTQQNPDLLDSSSIFTLPTAAYQVSPASLQVANGPHVALKAWEVKRIMDRGIAWFRVKLLSEGITWFYKGSSNSQYIDYIAILSRDLAFYKYLNDNLNIPRELAPLAVAGHFNDGQNIKVMRNIVVLNRHKGVRFAQVSIHDNDFFGLKLFFPPGFGKEDDKKKKNKDKDKDQVIRIPRDKSKGVRSRKGKDKESPAVRLRQSGPHALRPPKASTSSSEATEDTNPAGDQTQVVDHTLKLRIAGLSKGFSFTKAPDSDVRWTHPVLGLTLNYMLFDAVGEMGQLSPETFGPPIKVYPLANAVMTLQAAIDVFEPGYFQTDAECRHSKYEKYELRVRKAIQADYENPVLRPILERTWNEWWTSAETEHGVGLNRQPWPFPNISLETVALQFIQEGSGANTAAQGSSSQNTITNSSAPLGTASSSQVPTYMSARHHD</sequence>
<evidence type="ECO:0000313" key="3">
    <source>
        <dbReference type="Proteomes" id="UP000284706"/>
    </source>
</evidence>
<reference evidence="2 3" key="1">
    <citation type="journal article" date="2018" name="Evol. Lett.">
        <title>Horizontal gene cluster transfer increased hallucinogenic mushroom diversity.</title>
        <authorList>
            <person name="Reynolds H.T."/>
            <person name="Vijayakumar V."/>
            <person name="Gluck-Thaler E."/>
            <person name="Korotkin H.B."/>
            <person name="Matheny P.B."/>
            <person name="Slot J.C."/>
        </authorList>
    </citation>
    <scope>NUCLEOTIDE SEQUENCE [LARGE SCALE GENOMIC DNA]</scope>
    <source>
        <strain evidence="2 3">SRW20</strain>
    </source>
</reference>
<feature type="region of interest" description="Disordered" evidence="1">
    <location>
        <begin position="712"/>
        <end position="749"/>
    </location>
</feature>
<organism evidence="2 3">
    <name type="scientific">Gymnopilus dilepis</name>
    <dbReference type="NCBI Taxonomy" id="231916"/>
    <lineage>
        <taxon>Eukaryota</taxon>
        <taxon>Fungi</taxon>
        <taxon>Dikarya</taxon>
        <taxon>Basidiomycota</taxon>
        <taxon>Agaricomycotina</taxon>
        <taxon>Agaricomycetes</taxon>
        <taxon>Agaricomycetidae</taxon>
        <taxon>Agaricales</taxon>
        <taxon>Agaricineae</taxon>
        <taxon>Hymenogastraceae</taxon>
        <taxon>Gymnopilus</taxon>
    </lineage>
</organism>
<accession>A0A409W7M4</accession>
<dbReference type="Proteomes" id="UP000284706">
    <property type="component" value="Unassembled WGS sequence"/>
</dbReference>
<protein>
    <submittedName>
        <fullName evidence="2">Uncharacterized protein</fullName>
    </submittedName>
</protein>
<dbReference type="AlphaFoldDB" id="A0A409W7M4"/>
<proteinExistence type="predicted"/>
<dbReference type="EMBL" id="NHYE01005335">
    <property type="protein sequence ID" value="PPQ74512.1"/>
    <property type="molecule type" value="Genomic_DNA"/>
</dbReference>
<feature type="compositionally biased region" description="Polar residues" evidence="1">
    <location>
        <begin position="537"/>
        <end position="547"/>
    </location>
</feature>
<evidence type="ECO:0000256" key="1">
    <source>
        <dbReference type="SAM" id="MobiDB-lite"/>
    </source>
</evidence>
<feature type="compositionally biased region" description="Polar residues" evidence="1">
    <location>
        <begin position="712"/>
        <end position="741"/>
    </location>
</feature>